<proteinExistence type="predicted"/>
<evidence type="ECO:0000256" key="1">
    <source>
        <dbReference type="SAM" id="Coils"/>
    </source>
</evidence>
<name>A0A4U5NQG0_POPAL</name>
<keyword evidence="1" id="KW-0175">Coiled coil</keyword>
<dbReference type="PANTHER" id="PTHR31286:SF180">
    <property type="entry name" value="OS10G0362600 PROTEIN"/>
    <property type="match status" value="1"/>
</dbReference>
<gene>
    <name evidence="3" type="ORF">D5086_0000250570</name>
</gene>
<accession>A0A4U5NQG0</accession>
<evidence type="ECO:0000256" key="2">
    <source>
        <dbReference type="SAM" id="Phobius"/>
    </source>
</evidence>
<dbReference type="PANTHER" id="PTHR31286">
    <property type="entry name" value="GLYCINE-RICH CELL WALL STRUCTURAL PROTEIN 1.8-LIKE"/>
    <property type="match status" value="1"/>
</dbReference>
<reference evidence="3" key="1">
    <citation type="submission" date="2018-10" db="EMBL/GenBank/DDBJ databases">
        <title>Population genomic analysis revealed the cold adaptation of white poplar.</title>
        <authorList>
            <person name="Liu Y.-J."/>
        </authorList>
    </citation>
    <scope>NUCLEOTIDE SEQUENCE [LARGE SCALE GENOMIC DNA]</scope>
    <source>
        <strain evidence="3">PAL-ZL1</strain>
    </source>
</reference>
<dbReference type="InterPro" id="IPR040256">
    <property type="entry name" value="At4g02000-like"/>
</dbReference>
<dbReference type="EMBL" id="RCHU01000964">
    <property type="protein sequence ID" value="TKR85204.1"/>
    <property type="molecule type" value="Genomic_DNA"/>
</dbReference>
<sequence>MSRISYARVFVELDLLTDLKSFIVINLPNGVILKQPVIYEMLPRFCKLCKVLGHNTRTCTSYHAPVVKPLGKKSNPPITTNRGRSVFDHLGTVIELSLGKTKGQIGETSQNYDPMTIEAAVASDGWEVVKSKKARKSLGILVGATHVADQVLTTPLKTKIDCVLANSSWNNLQLTFYIHLQPPGAFSDHSGAHIHIGSNCPPGCRPFKFFNMWVEHLEYAGLISDGWQLLVKGTPMFVLCKKLKSLKQPLKSLNKLHYSHISERVARMEADLEQHQQLLHDSRDDIYVLNRVNTLKINLINLKSAEKAFFSQKLKCTFFKDSDRVSLALHRLYLLLMRKLFAVALVLMIINLIFF</sequence>
<evidence type="ECO:0000313" key="3">
    <source>
        <dbReference type="EMBL" id="TKR85204.1"/>
    </source>
</evidence>
<keyword evidence="2" id="KW-1133">Transmembrane helix</keyword>
<keyword evidence="2" id="KW-0472">Membrane</keyword>
<feature type="transmembrane region" description="Helical" evidence="2">
    <location>
        <begin position="332"/>
        <end position="354"/>
    </location>
</feature>
<comment type="caution">
    <text evidence="3">The sequence shown here is derived from an EMBL/GenBank/DDBJ whole genome shotgun (WGS) entry which is preliminary data.</text>
</comment>
<dbReference type="AlphaFoldDB" id="A0A4U5NQG0"/>
<organism evidence="3">
    <name type="scientific">Populus alba</name>
    <name type="common">White poplar</name>
    <dbReference type="NCBI Taxonomy" id="43335"/>
    <lineage>
        <taxon>Eukaryota</taxon>
        <taxon>Viridiplantae</taxon>
        <taxon>Streptophyta</taxon>
        <taxon>Embryophyta</taxon>
        <taxon>Tracheophyta</taxon>
        <taxon>Spermatophyta</taxon>
        <taxon>Magnoliopsida</taxon>
        <taxon>eudicotyledons</taxon>
        <taxon>Gunneridae</taxon>
        <taxon>Pentapetalae</taxon>
        <taxon>rosids</taxon>
        <taxon>fabids</taxon>
        <taxon>Malpighiales</taxon>
        <taxon>Salicaceae</taxon>
        <taxon>Saliceae</taxon>
        <taxon>Populus</taxon>
    </lineage>
</organism>
<feature type="coiled-coil region" evidence="1">
    <location>
        <begin position="258"/>
        <end position="285"/>
    </location>
</feature>
<dbReference type="STRING" id="43335.A0A4U5NQG0"/>
<keyword evidence="2" id="KW-0812">Transmembrane</keyword>
<protein>
    <submittedName>
        <fullName evidence="3">Uncharacterized protein</fullName>
    </submittedName>
</protein>